<evidence type="ECO:0000256" key="1">
    <source>
        <dbReference type="ARBA" id="ARBA00022658"/>
    </source>
</evidence>
<dbReference type="SUPFAM" id="SSF48366">
    <property type="entry name" value="Ras GEF"/>
    <property type="match status" value="1"/>
</dbReference>
<evidence type="ECO:0000313" key="7">
    <source>
        <dbReference type="Proteomes" id="UP000314980"/>
    </source>
</evidence>
<dbReference type="SMART" id="SM00229">
    <property type="entry name" value="RasGEFN"/>
    <property type="match status" value="1"/>
</dbReference>
<reference evidence="6" key="2">
    <citation type="submission" date="2025-08" db="UniProtKB">
        <authorList>
            <consortium name="Ensembl"/>
        </authorList>
    </citation>
    <scope>IDENTIFICATION</scope>
</reference>
<evidence type="ECO:0000256" key="2">
    <source>
        <dbReference type="PROSITE-ProRule" id="PRU00168"/>
    </source>
</evidence>
<dbReference type="AlphaFoldDB" id="A0A4W6BPD9"/>
<dbReference type="PANTHER" id="PTHR23113:SF220">
    <property type="entry name" value="RAL GUANINE NUCLEOTIDE DISSOCIATION STIMULATOR-LIKE 3"/>
    <property type="match status" value="1"/>
</dbReference>
<feature type="domain" description="Ras-GEF" evidence="4">
    <location>
        <begin position="192"/>
        <end position="436"/>
    </location>
</feature>
<dbReference type="Ensembl" id="ENSLCAT00010000329.1">
    <property type="protein sequence ID" value="ENSLCAP00010000309.1"/>
    <property type="gene ID" value="ENSLCAG00010000208.1"/>
</dbReference>
<feature type="compositionally biased region" description="Low complexity" evidence="3">
    <location>
        <begin position="154"/>
        <end position="167"/>
    </location>
</feature>
<dbReference type="GeneTree" id="ENSGT00940000165438"/>
<dbReference type="Gene3D" id="1.10.840.10">
    <property type="entry name" value="Ras guanine-nucleotide exchange factors catalytic domain"/>
    <property type="match status" value="1"/>
</dbReference>
<dbReference type="InterPro" id="IPR001895">
    <property type="entry name" value="RASGEF_cat_dom"/>
</dbReference>
<dbReference type="SMART" id="SM00147">
    <property type="entry name" value="RasGEF"/>
    <property type="match status" value="1"/>
</dbReference>
<evidence type="ECO:0000256" key="3">
    <source>
        <dbReference type="SAM" id="MobiDB-lite"/>
    </source>
</evidence>
<dbReference type="InterPro" id="IPR036964">
    <property type="entry name" value="RASGEF_cat_dom_sf"/>
</dbReference>
<dbReference type="InterPro" id="IPR008937">
    <property type="entry name" value="Ras-like_GEF"/>
</dbReference>
<evidence type="ECO:0000259" key="5">
    <source>
        <dbReference type="PROSITE" id="PS50212"/>
    </source>
</evidence>
<organism evidence="6 7">
    <name type="scientific">Lates calcarifer</name>
    <name type="common">Barramundi</name>
    <name type="synonym">Holocentrus calcarifer</name>
    <dbReference type="NCBI Taxonomy" id="8187"/>
    <lineage>
        <taxon>Eukaryota</taxon>
        <taxon>Metazoa</taxon>
        <taxon>Chordata</taxon>
        <taxon>Craniata</taxon>
        <taxon>Vertebrata</taxon>
        <taxon>Euteleostomi</taxon>
        <taxon>Actinopterygii</taxon>
        <taxon>Neopterygii</taxon>
        <taxon>Teleostei</taxon>
        <taxon>Neoteleostei</taxon>
        <taxon>Acanthomorphata</taxon>
        <taxon>Carangaria</taxon>
        <taxon>Carangaria incertae sedis</taxon>
        <taxon>Centropomidae</taxon>
        <taxon>Lates</taxon>
    </lineage>
</organism>
<feature type="domain" description="N-terminal Ras-GEF" evidence="5">
    <location>
        <begin position="55"/>
        <end position="156"/>
    </location>
</feature>
<dbReference type="Gene3D" id="1.20.870.10">
    <property type="entry name" value="Son of sevenless (SoS) protein Chain: S domain 1"/>
    <property type="match status" value="1"/>
</dbReference>
<dbReference type="GO" id="GO:0005085">
    <property type="term" value="F:guanyl-nucleotide exchange factor activity"/>
    <property type="evidence" value="ECO:0007669"/>
    <property type="project" value="UniProtKB-KW"/>
</dbReference>
<dbReference type="CDD" id="cd06224">
    <property type="entry name" value="REM"/>
    <property type="match status" value="1"/>
</dbReference>
<protein>
    <submittedName>
        <fullName evidence="6">Ral guanine nucleotide dissociation stimulator-like 3a</fullName>
    </submittedName>
</protein>
<dbReference type="Pfam" id="PF00617">
    <property type="entry name" value="RasGEF"/>
    <property type="match status" value="1"/>
</dbReference>
<sequence length="458" mass="52405">MTLHSPSQDPVQEWGEEEEDGAVFGITLRREPVPPSSDAAELSTAFGFVQYHTVKVRRLKAATLERLVTHLLDPKHQEPDFIRVFLSTHRAFTSTSTLIELLTLPPVIRLWLEEYSEDFHEPPQYESLRLLCMHLRHRLCFRRLAQTAATLLKSESASQHSSESLQQEPRDQEDGGETSTKEEDKHSFMDFPVREIAEQLTRLDSDLFVRVVPFHCLGCVWSQRDKKENRNLAPTVRATISQFNAVTNRVITSLLCPSSPAQRARIIERWIAVAQVRCRQLKNFSSLRAILSALQSNAVYRLKKTWAAVSRSANYLNMLRILCFPQWSSHTDYQHVNTWLGFCPQSFSGGVVPYLGTYLTVLTMLDTALTDTVEGGLINFEKRRREFEILSQIRQLQTSCSRYSLPVNPHITAWLQAHTLLTDQESYELSRDLEPPVDPCPTSPNSWSSRLLTKKLAL</sequence>
<dbReference type="Pfam" id="PF00618">
    <property type="entry name" value="RasGEF_N"/>
    <property type="match status" value="1"/>
</dbReference>
<proteinExistence type="predicted"/>
<dbReference type="GO" id="GO:0007265">
    <property type="term" value="P:Ras protein signal transduction"/>
    <property type="evidence" value="ECO:0007669"/>
    <property type="project" value="TreeGrafter"/>
</dbReference>
<dbReference type="PROSITE" id="PS50009">
    <property type="entry name" value="RASGEF_CAT"/>
    <property type="match status" value="1"/>
</dbReference>
<dbReference type="PROSITE" id="PS50212">
    <property type="entry name" value="RASGEF_NTER"/>
    <property type="match status" value="1"/>
</dbReference>
<feature type="region of interest" description="Disordered" evidence="3">
    <location>
        <begin position="154"/>
        <end position="185"/>
    </location>
</feature>
<feature type="compositionally biased region" description="Basic and acidic residues" evidence="3">
    <location>
        <begin position="168"/>
        <end position="185"/>
    </location>
</feature>
<reference evidence="7" key="1">
    <citation type="submission" date="2015-09" db="EMBL/GenBank/DDBJ databases">
        <authorList>
            <person name="Sai Rama Sridatta P."/>
        </authorList>
    </citation>
    <scope>NUCLEOTIDE SEQUENCE [LARGE SCALE GENOMIC DNA]</scope>
</reference>
<keyword evidence="7" id="KW-1185">Reference proteome</keyword>
<evidence type="ECO:0000313" key="6">
    <source>
        <dbReference type="Ensembl" id="ENSLCAP00010000309.1"/>
    </source>
</evidence>
<name>A0A4W6BPD9_LATCA</name>
<keyword evidence="1 2" id="KW-0344">Guanine-nucleotide releasing factor</keyword>
<dbReference type="GO" id="GO:0005886">
    <property type="term" value="C:plasma membrane"/>
    <property type="evidence" value="ECO:0007669"/>
    <property type="project" value="TreeGrafter"/>
</dbReference>
<evidence type="ECO:0000259" key="4">
    <source>
        <dbReference type="PROSITE" id="PS50009"/>
    </source>
</evidence>
<accession>A0A4W6BPD9</accession>
<dbReference type="InterPro" id="IPR000651">
    <property type="entry name" value="Ras-like_Gua-exchang_fac_N"/>
</dbReference>
<dbReference type="Proteomes" id="UP000314980">
    <property type="component" value="Unassembled WGS sequence"/>
</dbReference>
<dbReference type="CDD" id="cd00155">
    <property type="entry name" value="RasGEF"/>
    <property type="match status" value="1"/>
</dbReference>
<dbReference type="InterPro" id="IPR023578">
    <property type="entry name" value="Ras_GEF_dom_sf"/>
</dbReference>
<reference evidence="6" key="3">
    <citation type="submission" date="2025-09" db="UniProtKB">
        <authorList>
            <consortium name="Ensembl"/>
        </authorList>
    </citation>
    <scope>IDENTIFICATION</scope>
</reference>
<dbReference type="PANTHER" id="PTHR23113">
    <property type="entry name" value="GUANINE NUCLEOTIDE EXCHANGE FACTOR"/>
    <property type="match status" value="1"/>
</dbReference>